<dbReference type="Pfam" id="PF00873">
    <property type="entry name" value="ACR_tran"/>
    <property type="match status" value="1"/>
</dbReference>
<dbReference type="SUPFAM" id="SSF82693">
    <property type="entry name" value="Multidrug efflux transporter AcrB pore domain, PN1, PN2, PC1 and PC2 subdomains"/>
    <property type="match status" value="2"/>
</dbReference>
<feature type="transmembrane region" description="Helical" evidence="1">
    <location>
        <begin position="1173"/>
        <end position="1193"/>
    </location>
</feature>
<feature type="transmembrane region" description="Helical" evidence="1">
    <location>
        <begin position="430"/>
        <end position="450"/>
    </location>
</feature>
<dbReference type="PANTHER" id="PTHR32063">
    <property type="match status" value="1"/>
</dbReference>
<dbReference type="PRINTS" id="PR00702">
    <property type="entry name" value="ACRIFLAVINRP"/>
</dbReference>
<feature type="transmembrane region" description="Helical" evidence="1">
    <location>
        <begin position="16"/>
        <end position="33"/>
    </location>
</feature>
<dbReference type="Proteomes" id="UP000029443">
    <property type="component" value="Unassembled WGS sequence"/>
</dbReference>
<feature type="transmembrane region" description="Helical" evidence="1">
    <location>
        <begin position="1140"/>
        <end position="1161"/>
    </location>
</feature>
<keyword evidence="1" id="KW-0472">Membrane</keyword>
<dbReference type="RefSeq" id="WP_035246184.1">
    <property type="nucleotide sequence ID" value="NZ_ARXU01000003.1"/>
</dbReference>
<dbReference type="EMBL" id="ARXU01000003">
    <property type="protein sequence ID" value="KGD62105.1"/>
    <property type="molecule type" value="Genomic_DNA"/>
</dbReference>
<dbReference type="Gene3D" id="3.30.2090.10">
    <property type="entry name" value="Multidrug efflux transporter AcrB TolC docking domain, DN and DC subdomains"/>
    <property type="match status" value="2"/>
</dbReference>
<sequence>MSESRGLIASFTQHKVASNLLMLLMVMLGFLGLNRLNTQLFPNFDFDYITVTIPWRGASPEDVQRSITIPVEQAIKTLPNTKKLIARSQQGASAIFIELEDGTDLGLALDEVRQRIDSIRNLPQDAERPVIQKITNYSLVTSIMVSTQNGSLEELRPLVRNMEDEILALGAGKVEFLGLPEEEMAIQVPAAALHDLRMSLGEIGNRVRNFSQDIPAGTVGRDDAAKQLRALGQRRDERAFADLPLITTADGQQLSLGDVSIIERRPRDDQPTLTYQGNPAIELQVMRGEDGDMLELADKVRSWGADYRTSLPEGVQMTFYFEAWKLVEERISTLLWNGITGLLLVIATLYFFLNARVAWWVTVGIPVSFMATLGLVWLFGGTINMISLFGLILALGIIVDDAIVVGEDTLTHLQQGESAQRAALGGARRMFWPVVASSTTTIAAFLPLGMMSGAMGKIAFDIPFVMICVILASLLECFLVLPGHLHHSFRGIQVKASGLRERIDAGFNRLREERFRPLVAWAIRHRHLVSVSAVSAFILALSLIVTGWLKFTFFPPVDGDQLRAVVEFSSGTDRNQVDRFLAQLESALNETNEELGGHLVKTVISHHGAAAGFPNPGGRMEKYGDEYGTLVVEVYVGSDRQISNDELIQSWREKLTLPAGLDQLTISQPEAGPPGKPIEVKLTGSDAPTLKQASLALQERLNDFSGVSNVDDDLPYGKEQLTFELTARGRALGLTLNEVASQLRAAFDGNLAQLYNEEDEEIEVRVMLPDNERRQFSALERLPVITPQGEAIALRDVVNFDARKGVDLLRRVNGELAVTVYADLDPEQGNANEIIASLNDSTLPDLKAKYGIGVGYEGKLQEQADNLKDMATGALLGLALIYVVLAWVFSSYSWPLAIMTAIFFGLTGAVIGHILTAPFGIKFSMFSAMGLFGLSGIIVNDSIVLVSFYQQLVAEGMERFEAIVEACVRRLRAVLLTSITTIAGLTPILFESSLQAQFLKPMAVSIVFGLLFGTVLILLVVPAMLMLIEEQRDRFQGLGPHLAPTNWGELARRAWRFDPIHYRQQAGPQGLGGHLWWVMIIGPWLLLTIVGKLPLLLQALKADAGLLVIAPSALLWLVMMGLGGAFLWQLFRRRQRATGLAVHWLLVTGFGSLLIAALAPLSGRQGELLAGAFWSLAGWSLFTAVIVLPLLFWSRRSAHTLTR</sequence>
<dbReference type="Gene3D" id="3.30.70.1430">
    <property type="entry name" value="Multidrug efflux transporter AcrB pore domain"/>
    <property type="match status" value="2"/>
</dbReference>
<keyword evidence="1" id="KW-1133">Transmembrane helix</keyword>
<feature type="transmembrane region" description="Helical" evidence="1">
    <location>
        <begin position="359"/>
        <end position="379"/>
    </location>
</feature>
<keyword evidence="1" id="KW-0812">Transmembrane</keyword>
<feature type="transmembrane region" description="Helical" evidence="1">
    <location>
        <begin position="1075"/>
        <end position="1100"/>
    </location>
</feature>
<accession>A0ABR4WEZ4</accession>
<comment type="caution">
    <text evidence="2">The sequence shown here is derived from an EMBL/GenBank/DDBJ whole genome shotgun (WGS) entry which is preliminary data.</text>
</comment>
<organism evidence="2 3">
    <name type="scientific">Alcanivorax jadensis T9</name>
    <dbReference type="NCBI Taxonomy" id="1177181"/>
    <lineage>
        <taxon>Bacteria</taxon>
        <taxon>Pseudomonadati</taxon>
        <taxon>Pseudomonadota</taxon>
        <taxon>Gammaproteobacteria</taxon>
        <taxon>Oceanospirillales</taxon>
        <taxon>Alcanivoracaceae</taxon>
        <taxon>Alcanivorax</taxon>
    </lineage>
</organism>
<feature type="transmembrane region" description="Helical" evidence="1">
    <location>
        <begin position="870"/>
        <end position="889"/>
    </location>
</feature>
<proteinExistence type="predicted"/>
<feature type="transmembrane region" description="Helical" evidence="1">
    <location>
        <begin position="1002"/>
        <end position="1028"/>
    </location>
</feature>
<protein>
    <submittedName>
        <fullName evidence="2">Cation multi-drug efflux protein</fullName>
    </submittedName>
</protein>
<feature type="transmembrane region" description="Helical" evidence="1">
    <location>
        <begin position="896"/>
        <end position="919"/>
    </location>
</feature>
<evidence type="ECO:0000313" key="2">
    <source>
        <dbReference type="EMBL" id="KGD62105.1"/>
    </source>
</evidence>
<feature type="transmembrane region" description="Helical" evidence="1">
    <location>
        <begin position="528"/>
        <end position="549"/>
    </location>
</feature>
<gene>
    <name evidence="2" type="ORF">T9A_01314</name>
</gene>
<name>A0ABR4WEZ4_9GAMM</name>
<feature type="transmembrane region" description="Helical" evidence="1">
    <location>
        <begin position="925"/>
        <end position="949"/>
    </location>
</feature>
<feature type="transmembrane region" description="Helical" evidence="1">
    <location>
        <begin position="462"/>
        <end position="481"/>
    </location>
</feature>
<evidence type="ECO:0000313" key="3">
    <source>
        <dbReference type="Proteomes" id="UP000029443"/>
    </source>
</evidence>
<dbReference type="PANTHER" id="PTHR32063:SF33">
    <property type="entry name" value="RND SUPERFAMILY EFFLUX PUMP PERMEASE COMPONENT"/>
    <property type="match status" value="1"/>
</dbReference>
<evidence type="ECO:0000256" key="1">
    <source>
        <dbReference type="SAM" id="Phobius"/>
    </source>
</evidence>
<dbReference type="SUPFAM" id="SSF82866">
    <property type="entry name" value="Multidrug efflux transporter AcrB transmembrane domain"/>
    <property type="match status" value="2"/>
</dbReference>
<keyword evidence="3" id="KW-1185">Reference proteome</keyword>
<dbReference type="InterPro" id="IPR027463">
    <property type="entry name" value="AcrB_DN_DC_subdom"/>
</dbReference>
<dbReference type="Gene3D" id="1.20.1640.10">
    <property type="entry name" value="Multidrug efflux transporter AcrB transmembrane domain"/>
    <property type="match status" value="2"/>
</dbReference>
<feature type="transmembrane region" description="Helical" evidence="1">
    <location>
        <begin position="334"/>
        <end position="353"/>
    </location>
</feature>
<feature type="transmembrane region" description="Helical" evidence="1">
    <location>
        <begin position="1106"/>
        <end position="1128"/>
    </location>
</feature>
<feature type="transmembrane region" description="Helical" evidence="1">
    <location>
        <begin position="970"/>
        <end position="990"/>
    </location>
</feature>
<dbReference type="Gene3D" id="3.30.70.1320">
    <property type="entry name" value="Multidrug efflux transporter AcrB pore domain like"/>
    <property type="match status" value="1"/>
</dbReference>
<reference evidence="2 3" key="1">
    <citation type="submission" date="2012-09" db="EMBL/GenBank/DDBJ databases">
        <title>Genome Sequence of alkane-degrading Bacterium Alcanivorax jadensis T9.</title>
        <authorList>
            <person name="Lai Q."/>
            <person name="Shao Z."/>
        </authorList>
    </citation>
    <scope>NUCLEOTIDE SEQUENCE [LARGE SCALE GENOMIC DNA]</scope>
    <source>
        <strain evidence="2 3">T9</strain>
    </source>
</reference>
<dbReference type="SUPFAM" id="SSF82714">
    <property type="entry name" value="Multidrug efflux transporter AcrB TolC docking domain, DN and DC subdomains"/>
    <property type="match status" value="2"/>
</dbReference>
<dbReference type="Gene3D" id="3.30.70.1440">
    <property type="entry name" value="Multidrug efflux transporter AcrB pore domain"/>
    <property type="match status" value="1"/>
</dbReference>
<dbReference type="InterPro" id="IPR001036">
    <property type="entry name" value="Acrflvin-R"/>
</dbReference>